<name>A0A8J2LNA1_9HEXA</name>
<protein>
    <submittedName>
        <fullName evidence="1">Uncharacterized protein</fullName>
    </submittedName>
</protein>
<keyword evidence="2" id="KW-1185">Reference proteome</keyword>
<feature type="non-terminal residue" evidence="1">
    <location>
        <position position="1"/>
    </location>
</feature>
<proteinExistence type="predicted"/>
<comment type="caution">
    <text evidence="1">The sequence shown here is derived from an EMBL/GenBank/DDBJ whole genome shotgun (WGS) entry which is preliminary data.</text>
</comment>
<evidence type="ECO:0000313" key="2">
    <source>
        <dbReference type="Proteomes" id="UP000708208"/>
    </source>
</evidence>
<organism evidence="1 2">
    <name type="scientific">Allacma fusca</name>
    <dbReference type="NCBI Taxonomy" id="39272"/>
    <lineage>
        <taxon>Eukaryota</taxon>
        <taxon>Metazoa</taxon>
        <taxon>Ecdysozoa</taxon>
        <taxon>Arthropoda</taxon>
        <taxon>Hexapoda</taxon>
        <taxon>Collembola</taxon>
        <taxon>Symphypleona</taxon>
        <taxon>Sminthuridae</taxon>
        <taxon>Allacma</taxon>
    </lineage>
</organism>
<sequence length="31" mass="3596">IFEKKEVNPVHPIYMVIGQRKGNQKIGEKSQ</sequence>
<dbReference type="AlphaFoldDB" id="A0A8J2LNA1"/>
<dbReference type="Proteomes" id="UP000708208">
    <property type="component" value="Unassembled WGS sequence"/>
</dbReference>
<dbReference type="EMBL" id="CAJVCH010539186">
    <property type="protein sequence ID" value="CAG7826249.1"/>
    <property type="molecule type" value="Genomic_DNA"/>
</dbReference>
<gene>
    <name evidence="1" type="ORF">AFUS01_LOCUS36314</name>
</gene>
<evidence type="ECO:0000313" key="1">
    <source>
        <dbReference type="EMBL" id="CAG7826249.1"/>
    </source>
</evidence>
<reference evidence="1" key="1">
    <citation type="submission" date="2021-06" db="EMBL/GenBank/DDBJ databases">
        <authorList>
            <person name="Hodson N. C."/>
            <person name="Mongue J. A."/>
            <person name="Jaron S. K."/>
        </authorList>
    </citation>
    <scope>NUCLEOTIDE SEQUENCE</scope>
</reference>
<accession>A0A8J2LNA1</accession>